<comment type="caution">
    <text evidence="2">The sequence shown here is derived from an EMBL/GenBank/DDBJ whole genome shotgun (WGS) entry which is preliminary data.</text>
</comment>
<evidence type="ECO:0000313" key="3">
    <source>
        <dbReference type="Proteomes" id="UP001576774"/>
    </source>
</evidence>
<name>A0ABV4XBA3_9CYAN</name>
<proteinExistence type="predicted"/>
<keyword evidence="1" id="KW-0812">Transmembrane</keyword>
<dbReference type="EMBL" id="JBHFNQ010000190">
    <property type="protein sequence ID" value="MFB2880019.1"/>
    <property type="molecule type" value="Genomic_DNA"/>
</dbReference>
<gene>
    <name evidence="2" type="ORF">ACE1CC_24475</name>
</gene>
<organism evidence="2 3">
    <name type="scientific">Floridaenema aerugineum BLCC-F46</name>
    <dbReference type="NCBI Taxonomy" id="3153654"/>
    <lineage>
        <taxon>Bacteria</taxon>
        <taxon>Bacillati</taxon>
        <taxon>Cyanobacteriota</taxon>
        <taxon>Cyanophyceae</taxon>
        <taxon>Oscillatoriophycideae</taxon>
        <taxon>Aerosakkonematales</taxon>
        <taxon>Aerosakkonemataceae</taxon>
        <taxon>Floridanema</taxon>
        <taxon>Floridanema aerugineum</taxon>
    </lineage>
</organism>
<accession>A0ABV4XBA3</accession>
<feature type="transmembrane region" description="Helical" evidence="1">
    <location>
        <begin position="55"/>
        <end position="76"/>
    </location>
</feature>
<feature type="transmembrane region" description="Helical" evidence="1">
    <location>
        <begin position="135"/>
        <end position="156"/>
    </location>
</feature>
<reference evidence="2 3" key="1">
    <citation type="submission" date="2024-09" db="EMBL/GenBank/DDBJ databases">
        <title>Floridaenema gen nov. (Aerosakkonemataceae, Aerosakkonematales ord. nov., Cyanobacteria) from benthic tropical and subtropical fresh waters, with the description of four new species.</title>
        <authorList>
            <person name="Moretto J.A."/>
            <person name="Berthold D.E."/>
            <person name="Lefler F.W."/>
            <person name="Huang I.-S."/>
            <person name="Laughinghouse H. IV."/>
        </authorList>
    </citation>
    <scope>NUCLEOTIDE SEQUENCE [LARGE SCALE GENOMIC DNA]</scope>
    <source>
        <strain evidence="2 3">BLCC-F46</strain>
    </source>
</reference>
<feature type="transmembrane region" description="Helical" evidence="1">
    <location>
        <begin position="16"/>
        <end position="35"/>
    </location>
</feature>
<evidence type="ECO:0000313" key="2">
    <source>
        <dbReference type="EMBL" id="MFB2880019.1"/>
    </source>
</evidence>
<keyword evidence="1" id="KW-1133">Transmembrane helix</keyword>
<keyword evidence="3" id="KW-1185">Reference proteome</keyword>
<evidence type="ECO:0000256" key="1">
    <source>
        <dbReference type="SAM" id="Phobius"/>
    </source>
</evidence>
<sequence length="164" mass="17616">MVDDSAPVSAIIEKEAIVSGVINAVINGVIAWFMFKGNATVPLTVDTISAHEKTVFSSGVMTAFLLSQILGTIAFFNFGKKAKSLQLADADLLDRSFFFFGLRTVLFYSLFAFGTTALIALFLQKFVGSILVTPFIGAIVMGLIAGIAAWFINAAVMKSMLRSE</sequence>
<keyword evidence="1" id="KW-0472">Membrane</keyword>
<feature type="transmembrane region" description="Helical" evidence="1">
    <location>
        <begin position="97"/>
        <end position="123"/>
    </location>
</feature>
<dbReference type="RefSeq" id="WP_413273049.1">
    <property type="nucleotide sequence ID" value="NZ_JBHFNQ010000190.1"/>
</dbReference>
<protein>
    <submittedName>
        <fullName evidence="2">Permease</fullName>
    </submittedName>
</protein>
<dbReference type="Proteomes" id="UP001576774">
    <property type="component" value="Unassembled WGS sequence"/>
</dbReference>